<feature type="domain" description="SCP" evidence="2">
    <location>
        <begin position="43"/>
        <end position="166"/>
    </location>
</feature>
<feature type="signal peptide" evidence="1">
    <location>
        <begin position="1"/>
        <end position="33"/>
    </location>
</feature>
<feature type="chain" id="PRO_5024858372" description="SCP domain-containing protein" evidence="1">
    <location>
        <begin position="34"/>
        <end position="166"/>
    </location>
</feature>
<name>A0A5N8VH16_9ACTN</name>
<evidence type="ECO:0000313" key="4">
    <source>
        <dbReference type="Proteomes" id="UP000325849"/>
    </source>
</evidence>
<dbReference type="RefSeq" id="WP_152891943.1">
    <property type="nucleotide sequence ID" value="NZ_VJZD01000114.1"/>
</dbReference>
<accession>A0A5N8VH16</accession>
<organism evidence="3 4">
    <name type="scientific">Streptomyces adustus</name>
    <dbReference type="NCBI Taxonomy" id="1609272"/>
    <lineage>
        <taxon>Bacteria</taxon>
        <taxon>Bacillati</taxon>
        <taxon>Actinomycetota</taxon>
        <taxon>Actinomycetes</taxon>
        <taxon>Kitasatosporales</taxon>
        <taxon>Streptomycetaceae</taxon>
        <taxon>Streptomyces</taxon>
    </lineage>
</organism>
<evidence type="ECO:0000313" key="3">
    <source>
        <dbReference type="EMBL" id="MPY34471.1"/>
    </source>
</evidence>
<comment type="caution">
    <text evidence="3">The sequence shown here is derived from an EMBL/GenBank/DDBJ whole genome shotgun (WGS) entry which is preliminary data.</text>
</comment>
<dbReference type="Pfam" id="PF00188">
    <property type="entry name" value="CAP"/>
    <property type="match status" value="1"/>
</dbReference>
<dbReference type="PANTHER" id="PTHR10334">
    <property type="entry name" value="CYSTEINE-RICH SECRETORY PROTEIN-RELATED"/>
    <property type="match status" value="1"/>
</dbReference>
<dbReference type="Gene3D" id="3.40.33.10">
    <property type="entry name" value="CAP"/>
    <property type="match status" value="1"/>
</dbReference>
<dbReference type="PRINTS" id="PR00837">
    <property type="entry name" value="V5TPXLIKE"/>
</dbReference>
<reference evidence="3 4" key="1">
    <citation type="submission" date="2019-07" db="EMBL/GenBank/DDBJ databases">
        <title>New species of Amycolatopsis and Streptomyces.</title>
        <authorList>
            <person name="Duangmal K."/>
            <person name="Teo W.F.A."/>
            <person name="Lipun K."/>
        </authorList>
    </citation>
    <scope>NUCLEOTIDE SEQUENCE [LARGE SCALE GENOMIC DNA]</scope>
    <source>
        <strain evidence="3 4">NBRC 109810</strain>
    </source>
</reference>
<evidence type="ECO:0000259" key="2">
    <source>
        <dbReference type="SMART" id="SM00198"/>
    </source>
</evidence>
<protein>
    <recommendedName>
        <fullName evidence="2">SCP domain-containing protein</fullName>
    </recommendedName>
</protein>
<sequence>MRNSRTHRRATTAVAAALMCAGTVLTTGATAHATGLPADISGGDQNTILSQTNTVRQGANQGPLSWDSGLAQGAQAWADNPASLAGGSLRHDLSFNNGAENISGSGPTSATGQWASEKAAYDATTVHDTNSDGYKFQWGHYYNMIVPGYTRIGCGAANGITVCRYA</sequence>
<keyword evidence="4" id="KW-1185">Reference proteome</keyword>
<dbReference type="InterPro" id="IPR035940">
    <property type="entry name" value="CAP_sf"/>
</dbReference>
<dbReference type="InterPro" id="IPR014044">
    <property type="entry name" value="CAP_dom"/>
</dbReference>
<dbReference type="AlphaFoldDB" id="A0A5N8VH16"/>
<dbReference type="SMART" id="SM00198">
    <property type="entry name" value="SCP"/>
    <property type="match status" value="1"/>
</dbReference>
<dbReference type="InterPro" id="IPR001283">
    <property type="entry name" value="CRISP-related"/>
</dbReference>
<gene>
    <name evidence="3" type="ORF">FNH09_25480</name>
</gene>
<dbReference type="OrthoDB" id="4247500at2"/>
<dbReference type="SUPFAM" id="SSF55797">
    <property type="entry name" value="PR-1-like"/>
    <property type="match status" value="1"/>
</dbReference>
<evidence type="ECO:0000256" key="1">
    <source>
        <dbReference type="SAM" id="SignalP"/>
    </source>
</evidence>
<keyword evidence="1" id="KW-0732">Signal</keyword>
<dbReference type="EMBL" id="VJZD01000114">
    <property type="protein sequence ID" value="MPY34471.1"/>
    <property type="molecule type" value="Genomic_DNA"/>
</dbReference>
<dbReference type="Proteomes" id="UP000325849">
    <property type="component" value="Unassembled WGS sequence"/>
</dbReference>
<proteinExistence type="predicted"/>